<keyword evidence="4 8" id="KW-0812">Transmembrane</keyword>
<dbReference type="Proteomes" id="UP000239772">
    <property type="component" value="Unassembled WGS sequence"/>
</dbReference>
<evidence type="ECO:0000256" key="4">
    <source>
        <dbReference type="ARBA" id="ARBA00022692"/>
    </source>
</evidence>
<dbReference type="PANTHER" id="PTHR30576">
    <property type="entry name" value="COLANIC BIOSYNTHESIS UDP-GLUCOSE LIPID CARRIER TRANSFERASE"/>
    <property type="match status" value="1"/>
</dbReference>
<dbReference type="GO" id="GO:0000271">
    <property type="term" value="P:polysaccharide biosynthetic process"/>
    <property type="evidence" value="ECO:0007669"/>
    <property type="project" value="UniProtKB-KW"/>
</dbReference>
<dbReference type="GO" id="GO:0016020">
    <property type="term" value="C:membrane"/>
    <property type="evidence" value="ECO:0007669"/>
    <property type="project" value="UniProtKB-SubCell"/>
</dbReference>
<feature type="domain" description="Bacterial sugar transferase" evidence="9">
    <location>
        <begin position="48"/>
        <end position="228"/>
    </location>
</feature>
<dbReference type="EMBL" id="PVZS01000004">
    <property type="protein sequence ID" value="PSC06116.1"/>
    <property type="molecule type" value="Genomic_DNA"/>
</dbReference>
<evidence type="ECO:0000256" key="3">
    <source>
        <dbReference type="ARBA" id="ARBA00022679"/>
    </source>
</evidence>
<evidence type="ECO:0000256" key="6">
    <source>
        <dbReference type="ARBA" id="ARBA00023136"/>
    </source>
</evidence>
<dbReference type="NCBIfam" id="TIGR03025">
    <property type="entry name" value="EPS_sugtrans"/>
    <property type="match status" value="1"/>
</dbReference>
<evidence type="ECO:0000313" key="11">
    <source>
        <dbReference type="Proteomes" id="UP000239772"/>
    </source>
</evidence>
<comment type="subcellular location">
    <subcellularLocation>
        <location evidence="1">Membrane</location>
        <topology evidence="1">Multi-pass membrane protein</topology>
    </subcellularLocation>
</comment>
<dbReference type="Pfam" id="PF02397">
    <property type="entry name" value="Bac_transf"/>
    <property type="match status" value="1"/>
</dbReference>
<accession>A0A2T1HWQ1</accession>
<name>A0A2T1HWQ1_9HYPH</name>
<keyword evidence="11" id="KW-1185">Reference proteome</keyword>
<evidence type="ECO:0000256" key="2">
    <source>
        <dbReference type="ARBA" id="ARBA00006464"/>
    </source>
</evidence>
<evidence type="ECO:0000256" key="8">
    <source>
        <dbReference type="SAM" id="Phobius"/>
    </source>
</evidence>
<keyword evidence="6 8" id="KW-0472">Membrane</keyword>
<evidence type="ECO:0000256" key="5">
    <source>
        <dbReference type="ARBA" id="ARBA00022989"/>
    </source>
</evidence>
<feature type="transmembrane region" description="Helical" evidence="8">
    <location>
        <begin position="53"/>
        <end position="74"/>
    </location>
</feature>
<dbReference type="GO" id="GO:0089702">
    <property type="term" value="F:undecaprenyl-phosphate glucose phosphotransferase activity"/>
    <property type="evidence" value="ECO:0007669"/>
    <property type="project" value="TreeGrafter"/>
</dbReference>
<dbReference type="RefSeq" id="WP_106335524.1">
    <property type="nucleotide sequence ID" value="NZ_PVZS01000004.1"/>
</dbReference>
<dbReference type="InterPro" id="IPR017475">
    <property type="entry name" value="EPS_sugar_tfrase"/>
</dbReference>
<protein>
    <submittedName>
        <fullName evidence="10">Lipid carrier--UDP-N-acetylgalactosaminyltransferase</fullName>
    </submittedName>
</protein>
<reference evidence="11" key="1">
    <citation type="submission" date="2018-03" db="EMBL/GenBank/DDBJ databases">
        <authorList>
            <person name="Sun L."/>
            <person name="Liu H."/>
            <person name="Chen W."/>
            <person name="Huang K."/>
            <person name="Liu W."/>
            <person name="Gao X."/>
        </authorList>
    </citation>
    <scope>NUCLEOTIDE SEQUENCE [LARGE SCALE GENOMIC DNA]</scope>
    <source>
        <strain evidence="11">SH9</strain>
    </source>
</reference>
<keyword evidence="3 10" id="KW-0808">Transferase</keyword>
<sequence length="237" mass="26595">MLDQIHQLHPGTPYRQKTQPGVYALQDDTLESGLARPWNPAAARSRAKRLLDVVLAACALALLGPVLLVIAAAVKLDSPGPVFFRQRRHGLDYRVFRIWKFRTMVALEDGADVRQATRLDPRVTRVGALLRRVSLDELPQLLNVLAGDMSLVGPRPHALAHNRYYAALLPGYERRHAVLPGLTGWAQVNGLRGETDTLDKMRRRVEHDLAYVDCWSLALDLKILAMTVLPRAYRNAF</sequence>
<evidence type="ECO:0000313" key="10">
    <source>
        <dbReference type="EMBL" id="PSC06116.1"/>
    </source>
</evidence>
<proteinExistence type="inferred from homology"/>
<dbReference type="PANTHER" id="PTHR30576:SF21">
    <property type="entry name" value="UDP-GLUCOSE:UNDECAPRENYL-PHOSPHATE GLUCOSE-1-PHOSPHATE TRANSFERASE"/>
    <property type="match status" value="1"/>
</dbReference>
<keyword evidence="5 8" id="KW-1133">Transmembrane helix</keyword>
<dbReference type="InterPro" id="IPR003362">
    <property type="entry name" value="Bact_transf"/>
</dbReference>
<comment type="similarity">
    <text evidence="2">Belongs to the bacterial sugar transferase family.</text>
</comment>
<evidence type="ECO:0000259" key="9">
    <source>
        <dbReference type="Pfam" id="PF02397"/>
    </source>
</evidence>
<keyword evidence="7" id="KW-0270">Exopolysaccharide synthesis</keyword>
<evidence type="ECO:0000256" key="1">
    <source>
        <dbReference type="ARBA" id="ARBA00004141"/>
    </source>
</evidence>
<comment type="caution">
    <text evidence="10">The sequence shown here is derived from an EMBL/GenBank/DDBJ whole genome shotgun (WGS) entry which is preliminary data.</text>
</comment>
<dbReference type="OrthoDB" id="9808602at2"/>
<organism evidence="10 11">
    <name type="scientific">Alsobacter soli</name>
    <dbReference type="NCBI Taxonomy" id="2109933"/>
    <lineage>
        <taxon>Bacteria</taxon>
        <taxon>Pseudomonadati</taxon>
        <taxon>Pseudomonadota</taxon>
        <taxon>Alphaproteobacteria</taxon>
        <taxon>Hyphomicrobiales</taxon>
        <taxon>Alsobacteraceae</taxon>
        <taxon>Alsobacter</taxon>
    </lineage>
</organism>
<dbReference type="GO" id="GO:0009242">
    <property type="term" value="P:colanic acid biosynthetic process"/>
    <property type="evidence" value="ECO:0007669"/>
    <property type="project" value="TreeGrafter"/>
</dbReference>
<gene>
    <name evidence="10" type="ORF">SLNSH_04740</name>
</gene>
<dbReference type="AlphaFoldDB" id="A0A2T1HWQ1"/>
<evidence type="ECO:0000256" key="7">
    <source>
        <dbReference type="ARBA" id="ARBA00023169"/>
    </source>
</evidence>